<dbReference type="EMBL" id="JAUIZM010000005">
    <property type="protein sequence ID" value="KAK1381847.1"/>
    <property type="molecule type" value="Genomic_DNA"/>
</dbReference>
<reference evidence="5" key="1">
    <citation type="submission" date="2023-02" db="EMBL/GenBank/DDBJ databases">
        <title>Genome of toxic invasive species Heracleum sosnowskyi carries increased number of genes despite the absence of recent whole-genome duplications.</title>
        <authorList>
            <person name="Schelkunov M."/>
            <person name="Shtratnikova V."/>
            <person name="Makarenko M."/>
            <person name="Klepikova A."/>
            <person name="Omelchenko D."/>
            <person name="Novikova G."/>
            <person name="Obukhova E."/>
            <person name="Bogdanov V."/>
            <person name="Penin A."/>
            <person name="Logacheva M."/>
        </authorList>
    </citation>
    <scope>NUCLEOTIDE SEQUENCE</scope>
    <source>
        <strain evidence="5">Hsosn_3</strain>
        <tissue evidence="5">Leaf</tissue>
    </source>
</reference>
<evidence type="ECO:0000259" key="4">
    <source>
        <dbReference type="Pfam" id="PF03936"/>
    </source>
</evidence>
<protein>
    <submittedName>
        <fullName evidence="5">(E)-beta-caryophyllene synthase</fullName>
    </submittedName>
</protein>
<evidence type="ECO:0000313" key="5">
    <source>
        <dbReference type="EMBL" id="KAK1381847.1"/>
    </source>
</evidence>
<dbReference type="InterPro" id="IPR005630">
    <property type="entry name" value="Terpene_synthase_metal-bd"/>
</dbReference>
<dbReference type="SUPFAM" id="SSF48576">
    <property type="entry name" value="Terpenoid synthases"/>
    <property type="match status" value="1"/>
</dbReference>
<sequence>MKSTASFGINCLNLRHKIYIPSQVFKTSVLAYHQEAVWRDKNYVPPLKEYLMNGSISSCACPLGLSSILGMGHADTIGECKWAAKEPKAVLAAEKMSRIINDIVGYEEAHSRPHVATSIDCYMKDYGVSKEEAVVKLYEMIEDTWKDINEECLRPTTVGSHYINIFLNLMRVSDVTYKNRDGYTHPDTMKYWLLDVSLCKRWMTRHVGLVSWKHLPTCIMKRKVHYTSVIPFAKDVLW</sequence>
<dbReference type="InterPro" id="IPR008949">
    <property type="entry name" value="Isoprenoid_synthase_dom_sf"/>
</dbReference>
<dbReference type="Pfam" id="PF03936">
    <property type="entry name" value="Terpene_synth_C"/>
    <property type="match status" value="1"/>
</dbReference>
<dbReference type="Proteomes" id="UP001237642">
    <property type="component" value="Unassembled WGS sequence"/>
</dbReference>
<organism evidence="5 6">
    <name type="scientific">Heracleum sosnowskyi</name>
    <dbReference type="NCBI Taxonomy" id="360622"/>
    <lineage>
        <taxon>Eukaryota</taxon>
        <taxon>Viridiplantae</taxon>
        <taxon>Streptophyta</taxon>
        <taxon>Embryophyta</taxon>
        <taxon>Tracheophyta</taxon>
        <taxon>Spermatophyta</taxon>
        <taxon>Magnoliopsida</taxon>
        <taxon>eudicotyledons</taxon>
        <taxon>Gunneridae</taxon>
        <taxon>Pentapetalae</taxon>
        <taxon>asterids</taxon>
        <taxon>campanulids</taxon>
        <taxon>Apiales</taxon>
        <taxon>Apiaceae</taxon>
        <taxon>Apioideae</taxon>
        <taxon>apioid superclade</taxon>
        <taxon>Tordylieae</taxon>
        <taxon>Tordyliinae</taxon>
        <taxon>Heracleum</taxon>
    </lineage>
</organism>
<proteinExistence type="predicted"/>
<keyword evidence="1" id="KW-0479">Metal-binding</keyword>
<evidence type="ECO:0000256" key="1">
    <source>
        <dbReference type="ARBA" id="ARBA00022723"/>
    </source>
</evidence>
<dbReference type="GO" id="GO:0010333">
    <property type="term" value="F:terpene synthase activity"/>
    <property type="evidence" value="ECO:0007669"/>
    <property type="project" value="InterPro"/>
</dbReference>
<reference evidence="5" key="2">
    <citation type="submission" date="2023-05" db="EMBL/GenBank/DDBJ databases">
        <authorList>
            <person name="Schelkunov M.I."/>
        </authorList>
    </citation>
    <scope>NUCLEOTIDE SEQUENCE</scope>
    <source>
        <strain evidence="5">Hsosn_3</strain>
        <tissue evidence="5">Leaf</tissue>
    </source>
</reference>
<comment type="caution">
    <text evidence="5">The sequence shown here is derived from an EMBL/GenBank/DDBJ whole genome shotgun (WGS) entry which is preliminary data.</text>
</comment>
<dbReference type="GO" id="GO:0016114">
    <property type="term" value="P:terpenoid biosynthetic process"/>
    <property type="evidence" value="ECO:0007669"/>
    <property type="project" value="InterPro"/>
</dbReference>
<name>A0AAD8I9U0_9APIA</name>
<dbReference type="Gene3D" id="1.10.600.10">
    <property type="entry name" value="Farnesyl Diphosphate Synthase"/>
    <property type="match status" value="1"/>
</dbReference>
<keyword evidence="3" id="KW-0456">Lyase</keyword>
<evidence type="ECO:0000313" key="6">
    <source>
        <dbReference type="Proteomes" id="UP001237642"/>
    </source>
</evidence>
<keyword evidence="6" id="KW-1185">Reference proteome</keyword>
<keyword evidence="2" id="KW-0460">Magnesium</keyword>
<accession>A0AAD8I9U0</accession>
<evidence type="ECO:0000256" key="2">
    <source>
        <dbReference type="ARBA" id="ARBA00022842"/>
    </source>
</evidence>
<dbReference type="GO" id="GO:0000287">
    <property type="term" value="F:magnesium ion binding"/>
    <property type="evidence" value="ECO:0007669"/>
    <property type="project" value="InterPro"/>
</dbReference>
<dbReference type="InterPro" id="IPR050148">
    <property type="entry name" value="Terpene_synthase-like"/>
</dbReference>
<evidence type="ECO:0000256" key="3">
    <source>
        <dbReference type="ARBA" id="ARBA00023239"/>
    </source>
</evidence>
<dbReference type="AlphaFoldDB" id="A0AAD8I9U0"/>
<dbReference type="PANTHER" id="PTHR31225:SF93">
    <property type="entry name" value="ALPHA-HUMULENE_(-)-(E)-BETA-CARYOPHYLLENE SYNTHASE"/>
    <property type="match status" value="1"/>
</dbReference>
<feature type="domain" description="Terpene synthase metal-binding" evidence="4">
    <location>
        <begin position="22"/>
        <end position="147"/>
    </location>
</feature>
<gene>
    <name evidence="5" type="ORF">POM88_019582</name>
</gene>
<dbReference type="PANTHER" id="PTHR31225">
    <property type="entry name" value="OS04G0344100 PROTEIN-RELATED"/>
    <property type="match status" value="1"/>
</dbReference>